<dbReference type="AGR" id="WB:WBGene00012670"/>
<proteinExistence type="predicted"/>
<dbReference type="InterPro" id="IPR002223">
    <property type="entry name" value="Kunitz_BPTI"/>
</dbReference>
<feature type="domain" description="BPTI/Kunitz inhibitor" evidence="2">
    <location>
        <begin position="370"/>
        <end position="425"/>
    </location>
</feature>
<feature type="compositionally biased region" description="Low complexity" evidence="1">
    <location>
        <begin position="323"/>
        <end position="336"/>
    </location>
</feature>
<dbReference type="Bgee" id="WBGene00012670">
    <property type="expression patterns" value="Expressed in embryo and 2 other cell types or tissues"/>
</dbReference>
<dbReference type="AlphaFoldDB" id="Q8MYP4"/>
<dbReference type="RefSeq" id="NP_741690.1">
    <property type="nucleotide sequence ID" value="NM_171600.3"/>
</dbReference>
<dbReference type="PROSITE" id="PS50279">
    <property type="entry name" value="BPTI_KUNITZ_2"/>
    <property type="match status" value="2"/>
</dbReference>
<dbReference type="FunCoup" id="Q8MYP4">
    <property type="interactions" value="1537"/>
</dbReference>
<name>Q8MYP4_CAEEL</name>
<feature type="domain" description="BPTI/Kunitz inhibitor" evidence="2">
    <location>
        <begin position="132"/>
        <end position="189"/>
    </location>
</feature>
<dbReference type="PeptideAtlas" id="Q8MYP4"/>
<dbReference type="InParanoid" id="Q8MYP4"/>
<dbReference type="InterPro" id="IPR006150">
    <property type="entry name" value="Cys_repeat_1"/>
</dbReference>
<dbReference type="GeneID" id="180259"/>
<evidence type="ECO:0000313" key="3">
    <source>
        <dbReference type="EMBL" id="CAD31810.1"/>
    </source>
</evidence>
<dbReference type="HOGENOM" id="CLU_053030_0_0_1"/>
<organism evidence="3 4">
    <name type="scientific">Caenorhabditis elegans</name>
    <dbReference type="NCBI Taxonomy" id="6239"/>
    <lineage>
        <taxon>Eukaryota</taxon>
        <taxon>Metazoa</taxon>
        <taxon>Ecdysozoa</taxon>
        <taxon>Nematoda</taxon>
        <taxon>Chromadorea</taxon>
        <taxon>Rhabditida</taxon>
        <taxon>Rhabditina</taxon>
        <taxon>Rhabditomorpha</taxon>
        <taxon>Rhabditoidea</taxon>
        <taxon>Rhabditidae</taxon>
        <taxon>Peloderinae</taxon>
        <taxon>Caenorhabditis</taxon>
    </lineage>
</organism>
<dbReference type="WormBase" id="Y39B6A.8">
    <property type="protein sequence ID" value="CE29882"/>
    <property type="gene ID" value="WBGene00012670"/>
    <property type="gene designation" value="cpg-23"/>
</dbReference>
<dbReference type="EMBL" id="BX284605">
    <property type="protein sequence ID" value="CAD31810.1"/>
    <property type="molecule type" value="Genomic_DNA"/>
</dbReference>
<protein>
    <submittedName>
        <fullName evidence="3">BPTI/Kunitz inhibitor domain-containing protein</fullName>
    </submittedName>
</protein>
<gene>
    <name evidence="3 5" type="primary">cpg-23</name>
    <name evidence="3" type="ORF">CELE_Y39B6A.8</name>
    <name evidence="5" type="ORF">Y39B6A.8</name>
</gene>
<dbReference type="GO" id="GO:0004867">
    <property type="term" value="F:serine-type endopeptidase inhibitor activity"/>
    <property type="evidence" value="ECO:0007669"/>
    <property type="project" value="InterPro"/>
</dbReference>
<dbReference type="OMA" id="YRWEKVG"/>
<keyword evidence="4" id="KW-1185">Reference proteome</keyword>
<dbReference type="CTD" id="180259"/>
<evidence type="ECO:0000313" key="4">
    <source>
        <dbReference type="Proteomes" id="UP000001940"/>
    </source>
</evidence>
<dbReference type="Proteomes" id="UP000001940">
    <property type="component" value="Chromosome V"/>
</dbReference>
<dbReference type="SMART" id="SM00289">
    <property type="entry name" value="WR1"/>
    <property type="match status" value="1"/>
</dbReference>
<evidence type="ECO:0000259" key="2">
    <source>
        <dbReference type="PROSITE" id="PS50279"/>
    </source>
</evidence>
<dbReference type="KEGG" id="cel:CELE_Y39B6A.8"/>
<evidence type="ECO:0000256" key="1">
    <source>
        <dbReference type="SAM" id="MobiDB-lite"/>
    </source>
</evidence>
<feature type="region of interest" description="Disordered" evidence="1">
    <location>
        <begin position="323"/>
        <end position="347"/>
    </location>
</feature>
<dbReference type="eggNOG" id="ENOG502TG04">
    <property type="taxonomic scope" value="Eukaryota"/>
</dbReference>
<dbReference type="UCSC" id="Y39B6A.8">
    <property type="organism name" value="c. elegans"/>
</dbReference>
<evidence type="ECO:0000313" key="5">
    <source>
        <dbReference type="WormBase" id="Y39B6A.8"/>
    </source>
</evidence>
<accession>Q8MYP4</accession>
<dbReference type="OrthoDB" id="5834811at2759"/>
<sequence length="426" mass="48114">MSDGNRRICFFDFLRFFGFFVWKIMQNTNYISCFLIFFSHLLLIKCGTGSIVQKCLDGPRPLLDENLSIFSCQRGCPDTFFCENQLCCPNTTAISSLNRPAAAGKPNLGSRSTKAVEFQLESSTELERTLPCERYPYKLSCKNDTSQPIAKWYFDIQTLSCELYPFGQCEDDPLDKLALRTRGECEERCDVAKVKAAIAGNSKFQINSVSSENIEREAPVAPPTDPQIAIDDVIQESKHIRGRPFAIEPPTDLVHVIHVKSDRFPAKNLEKSIYTQEIQEKSENLAEIDENLLLTSTMEDGATVPTVTSNILEILEDALEEGSGSLESLEKSGNSGEKLEENRKNRRKSVKSLEHSFEQFYQRNKESVSCSATAYRLLCSSGASSQFVYRWEKVGGVCQSFPYGYCLKEQNVAHPRTREECEQFCD</sequence>
<reference evidence="3 4" key="1">
    <citation type="journal article" date="1998" name="Science">
        <title>Genome sequence of the nematode C. elegans: a platform for investigating biology.</title>
        <authorList>
            <consortium name="The C. elegans sequencing consortium"/>
            <person name="Sulson J.E."/>
            <person name="Waterston R."/>
        </authorList>
    </citation>
    <scope>NUCLEOTIDE SEQUENCE [LARGE SCALE GENOMIC DNA]</scope>
    <source>
        <strain evidence="3 4">Bristol N2</strain>
    </source>
</reference>
<dbReference type="PaxDb" id="6239-Y39B6A.8"/>